<evidence type="ECO:0000313" key="3">
    <source>
        <dbReference type="Proteomes" id="UP000641206"/>
    </source>
</evidence>
<proteinExistence type="predicted"/>
<name>A0ABQ2P3J6_9BACI</name>
<organism evidence="2 3">
    <name type="scientific">Oceanobacillus neutriphilus</name>
    <dbReference type="NCBI Taxonomy" id="531815"/>
    <lineage>
        <taxon>Bacteria</taxon>
        <taxon>Bacillati</taxon>
        <taxon>Bacillota</taxon>
        <taxon>Bacilli</taxon>
        <taxon>Bacillales</taxon>
        <taxon>Bacillaceae</taxon>
        <taxon>Oceanobacillus</taxon>
    </lineage>
</organism>
<dbReference type="InterPro" id="IPR023385">
    <property type="entry name" value="YopX-like_C"/>
</dbReference>
<dbReference type="Proteomes" id="UP000641206">
    <property type="component" value="Unassembled WGS sequence"/>
</dbReference>
<protein>
    <recommendedName>
        <fullName evidence="1">YopX protein domain-containing protein</fullName>
    </recommendedName>
</protein>
<dbReference type="SUPFAM" id="SSF159006">
    <property type="entry name" value="YopX-like"/>
    <property type="match status" value="1"/>
</dbReference>
<gene>
    <name evidence="2" type="ORF">GCM10011346_52600</name>
</gene>
<dbReference type="Gene3D" id="2.30.30.290">
    <property type="entry name" value="YopX-like domains"/>
    <property type="match status" value="1"/>
</dbReference>
<evidence type="ECO:0000313" key="2">
    <source>
        <dbReference type="EMBL" id="GGP17296.1"/>
    </source>
</evidence>
<feature type="domain" description="YopX protein" evidence="1">
    <location>
        <begin position="73"/>
        <end position="139"/>
    </location>
</feature>
<comment type="caution">
    <text evidence="2">The sequence shown here is derived from an EMBL/GenBank/DDBJ whole genome shotgun (WGS) entry which is preliminary data.</text>
</comment>
<evidence type="ECO:0000259" key="1">
    <source>
        <dbReference type="Pfam" id="PF09643"/>
    </source>
</evidence>
<dbReference type="RefSeq" id="WP_188738763.1">
    <property type="nucleotide sequence ID" value="NZ_BMLW01000029.1"/>
</dbReference>
<dbReference type="EMBL" id="BMLW01000029">
    <property type="protein sequence ID" value="GGP17296.1"/>
    <property type="molecule type" value="Genomic_DNA"/>
</dbReference>
<sequence length="146" mass="16602">MRDVLFRGKARLSTEELDELEITHENGWVFGNYIENGFSPYIVGDLADVGNDYIAHEWWVEVIPESVGQWTGKKGIFEGDLVKYKRRNLDQAFGINDGPTYKEITREIEWSEDGFNVPKGFIRDLKVIGKAFENPELLEGATNGSS</sequence>
<dbReference type="Pfam" id="PF09643">
    <property type="entry name" value="YopX"/>
    <property type="match status" value="1"/>
</dbReference>
<dbReference type="InterPro" id="IPR019096">
    <property type="entry name" value="YopX_protein"/>
</dbReference>
<accession>A0ABQ2P3J6</accession>
<reference evidence="3" key="1">
    <citation type="journal article" date="2019" name="Int. J. Syst. Evol. Microbiol.">
        <title>The Global Catalogue of Microorganisms (GCM) 10K type strain sequencing project: providing services to taxonomists for standard genome sequencing and annotation.</title>
        <authorList>
            <consortium name="The Broad Institute Genomics Platform"/>
            <consortium name="The Broad Institute Genome Sequencing Center for Infectious Disease"/>
            <person name="Wu L."/>
            <person name="Ma J."/>
        </authorList>
    </citation>
    <scope>NUCLEOTIDE SEQUENCE [LARGE SCALE GENOMIC DNA]</scope>
    <source>
        <strain evidence="3">CGMCC 1.7693</strain>
    </source>
</reference>
<keyword evidence="3" id="KW-1185">Reference proteome</keyword>